<keyword evidence="4" id="KW-0143">Chaperone</keyword>
<evidence type="ECO:0000256" key="2">
    <source>
        <dbReference type="ARBA" id="ARBA00006411"/>
    </source>
</evidence>
<evidence type="ECO:0000256" key="4">
    <source>
        <dbReference type="ARBA" id="ARBA00023186"/>
    </source>
</evidence>
<name>A0A1I5TIF8_9PSEU</name>
<dbReference type="RefSeq" id="WP_092530151.1">
    <property type="nucleotide sequence ID" value="NZ_FOWW01000003.1"/>
</dbReference>
<accession>A0A1I5TIF8</accession>
<gene>
    <name evidence="5" type="ORF">SAMN05421810_103538</name>
</gene>
<dbReference type="Pfam" id="PF14011">
    <property type="entry name" value="ESX-1_EspG"/>
    <property type="match status" value="1"/>
</dbReference>
<sequence>MLHDHVEISLRTYKAMLEEHNLGEPHITLAGGEKWYPPDERRRLREDANAELEKLGLAQRGRITADFLDTVQVLQRPGTEYFTWASINGTNITVRTARSGREGVLAIANDDTLFLWPAEPERAPEVLARQLPDTPPARVHSMSCAAADYEALRAGESPSDGGSARDARQIVRWLTAPRVHVGHLYAAVRDSAGTRRLTSRPPFWIDTEHGRLVGGVDGAGWLTVAGATEQDIADRLRRLEAELRDR</sequence>
<dbReference type="InterPro" id="IPR025734">
    <property type="entry name" value="EspG"/>
</dbReference>
<comment type="similarity">
    <text evidence="2">Belongs to the EspG family.</text>
</comment>
<evidence type="ECO:0000313" key="6">
    <source>
        <dbReference type="Proteomes" id="UP000198727"/>
    </source>
</evidence>
<evidence type="ECO:0000313" key="5">
    <source>
        <dbReference type="EMBL" id="SFP82815.1"/>
    </source>
</evidence>
<keyword evidence="3" id="KW-0963">Cytoplasm</keyword>
<dbReference type="OrthoDB" id="3623746at2"/>
<keyword evidence="6" id="KW-1185">Reference proteome</keyword>
<evidence type="ECO:0000256" key="1">
    <source>
        <dbReference type="ARBA" id="ARBA00004496"/>
    </source>
</evidence>
<reference evidence="6" key="1">
    <citation type="submission" date="2016-10" db="EMBL/GenBank/DDBJ databases">
        <authorList>
            <person name="Varghese N."/>
            <person name="Submissions S."/>
        </authorList>
    </citation>
    <scope>NUCLEOTIDE SEQUENCE [LARGE SCALE GENOMIC DNA]</scope>
    <source>
        <strain evidence="6">CGMCC 4.5579</strain>
    </source>
</reference>
<protein>
    <submittedName>
        <fullName evidence="5">EspG family protein</fullName>
    </submittedName>
</protein>
<proteinExistence type="inferred from homology"/>
<dbReference type="Proteomes" id="UP000198727">
    <property type="component" value="Unassembled WGS sequence"/>
</dbReference>
<evidence type="ECO:0000256" key="3">
    <source>
        <dbReference type="ARBA" id="ARBA00022490"/>
    </source>
</evidence>
<organism evidence="5 6">
    <name type="scientific">Amycolatopsis arida</name>
    <dbReference type="NCBI Taxonomy" id="587909"/>
    <lineage>
        <taxon>Bacteria</taxon>
        <taxon>Bacillati</taxon>
        <taxon>Actinomycetota</taxon>
        <taxon>Actinomycetes</taxon>
        <taxon>Pseudonocardiales</taxon>
        <taxon>Pseudonocardiaceae</taxon>
        <taxon>Amycolatopsis</taxon>
    </lineage>
</organism>
<comment type="subcellular location">
    <subcellularLocation>
        <location evidence="1">Cytoplasm</location>
    </subcellularLocation>
</comment>
<dbReference type="AlphaFoldDB" id="A0A1I5TIF8"/>
<dbReference type="EMBL" id="FOWW01000003">
    <property type="protein sequence ID" value="SFP82815.1"/>
    <property type="molecule type" value="Genomic_DNA"/>
</dbReference>